<keyword evidence="9" id="KW-1133">Transmembrane helix</keyword>
<dbReference type="GO" id="GO:0005975">
    <property type="term" value="P:carbohydrate metabolic process"/>
    <property type="evidence" value="ECO:0007669"/>
    <property type="project" value="InterPro"/>
</dbReference>
<proteinExistence type="inferred from homology"/>
<feature type="non-terminal residue" evidence="10">
    <location>
        <position position="1"/>
    </location>
</feature>
<accession>A0A0B2NP15</accession>
<dbReference type="EMBL" id="KN672304">
    <property type="protein sequence ID" value="KHM98795.1"/>
    <property type="molecule type" value="Genomic_DNA"/>
</dbReference>
<reference evidence="10" key="1">
    <citation type="submission" date="2014-07" db="EMBL/GenBank/DDBJ databases">
        <title>Identification of a novel salt tolerance gene in wild soybean by whole-genome sequencing.</title>
        <authorList>
            <person name="Lam H.-M."/>
            <person name="Qi X."/>
            <person name="Li M.-W."/>
            <person name="Liu X."/>
            <person name="Xie M."/>
            <person name="Ni M."/>
            <person name="Xu X."/>
        </authorList>
    </citation>
    <scope>NUCLEOTIDE SEQUENCE [LARGE SCALE GENOMIC DNA]</scope>
    <source>
        <tissue evidence="10">Root</tissue>
    </source>
</reference>
<keyword evidence="5" id="KW-0326">Glycosidase</keyword>
<dbReference type="Pfam" id="PF00332">
    <property type="entry name" value="Glyco_hydro_17"/>
    <property type="match status" value="1"/>
</dbReference>
<keyword evidence="9" id="KW-0812">Transmembrane</keyword>
<dbReference type="SUPFAM" id="SSF51445">
    <property type="entry name" value="(Trans)glycosidases"/>
    <property type="match status" value="1"/>
</dbReference>
<dbReference type="PANTHER" id="PTHR32227">
    <property type="entry name" value="GLUCAN ENDO-1,3-BETA-GLUCOSIDASE BG1-RELATED-RELATED"/>
    <property type="match status" value="1"/>
</dbReference>
<evidence type="ECO:0000256" key="2">
    <source>
        <dbReference type="ARBA" id="ARBA00008773"/>
    </source>
</evidence>
<evidence type="ECO:0000256" key="6">
    <source>
        <dbReference type="ARBA" id="ARBA00033335"/>
    </source>
</evidence>
<feature type="transmembrane region" description="Helical" evidence="9">
    <location>
        <begin position="167"/>
        <end position="188"/>
    </location>
</feature>
<evidence type="ECO:0000256" key="9">
    <source>
        <dbReference type="SAM" id="Phobius"/>
    </source>
</evidence>
<evidence type="ECO:0000256" key="7">
    <source>
        <dbReference type="ARBA" id="ARBA00033417"/>
    </source>
</evidence>
<dbReference type="Gene3D" id="3.20.20.80">
    <property type="entry name" value="Glycosidases"/>
    <property type="match status" value="1"/>
</dbReference>
<dbReference type="InterPro" id="IPR017853">
    <property type="entry name" value="GH"/>
</dbReference>
<protein>
    <recommendedName>
        <fullName evidence="3">glucan endo-1,3-beta-D-glucosidase</fullName>
        <ecNumber evidence="3">3.2.1.39</ecNumber>
    </recommendedName>
    <alternativeName>
        <fullName evidence="6">(1-&gt;3)-beta-glucan endohydrolase</fullName>
    </alternativeName>
    <alternativeName>
        <fullName evidence="7">Beta-1,3-endoglucanase</fullName>
    </alternativeName>
</protein>
<evidence type="ECO:0000256" key="1">
    <source>
        <dbReference type="ARBA" id="ARBA00000382"/>
    </source>
</evidence>
<dbReference type="EC" id="3.2.1.39" evidence="3"/>
<comment type="similarity">
    <text evidence="2 8">Belongs to the glycosyl hydrolase 17 family.</text>
</comment>
<dbReference type="AlphaFoldDB" id="A0A0B2NP15"/>
<dbReference type="InterPro" id="IPR000490">
    <property type="entry name" value="Glyco_hydro_17"/>
</dbReference>
<dbReference type="InterPro" id="IPR044965">
    <property type="entry name" value="Glyco_hydro_17_plant"/>
</dbReference>
<comment type="catalytic activity">
    <reaction evidence="1">
        <text>Hydrolysis of (1-&gt;3)-beta-D-glucosidic linkages in (1-&gt;3)-beta-D-glucans.</text>
        <dbReference type="EC" id="3.2.1.39"/>
    </reaction>
</comment>
<gene>
    <name evidence="10" type="ORF">glysoja_049647</name>
</gene>
<evidence type="ECO:0000256" key="8">
    <source>
        <dbReference type="RuleBase" id="RU004335"/>
    </source>
</evidence>
<dbReference type="GO" id="GO:0042973">
    <property type="term" value="F:glucan endo-1,3-beta-D-glucosidase activity"/>
    <property type="evidence" value="ECO:0007669"/>
    <property type="project" value="UniProtKB-EC"/>
</dbReference>
<evidence type="ECO:0000256" key="4">
    <source>
        <dbReference type="ARBA" id="ARBA00022801"/>
    </source>
</evidence>
<evidence type="ECO:0000256" key="3">
    <source>
        <dbReference type="ARBA" id="ARBA00012780"/>
    </source>
</evidence>
<evidence type="ECO:0000256" key="5">
    <source>
        <dbReference type="ARBA" id="ARBA00023295"/>
    </source>
</evidence>
<keyword evidence="9" id="KW-0472">Membrane</keyword>
<keyword evidence="4" id="KW-0378">Hydrolase</keyword>
<dbReference type="Proteomes" id="UP000053555">
    <property type="component" value="Unassembled WGS sequence"/>
</dbReference>
<name>A0A0B2NP15_GLYSO</name>
<sequence length="189" mass="21326">PLLQFLHDTNSSFLINLYPYNLYRLNPEIPLRIALFQEHPFNFHDDFTIGVWYRNHFDVMVDAVVSVVVVAGYETVPIILTETGWPSSNAAANEFDANLGYAEIYLKGLVKHLKSGMGTSLLKDGVIEVFIYEMFDKEEGATRRSWGVLYPNGTAKFHHVDFSCSSVAFGSLHIAVMIISFFLSLLVIV</sequence>
<evidence type="ECO:0000313" key="10">
    <source>
        <dbReference type="EMBL" id="KHM98795.1"/>
    </source>
</evidence>
<organism evidence="10">
    <name type="scientific">Glycine soja</name>
    <name type="common">Wild soybean</name>
    <dbReference type="NCBI Taxonomy" id="3848"/>
    <lineage>
        <taxon>Eukaryota</taxon>
        <taxon>Viridiplantae</taxon>
        <taxon>Streptophyta</taxon>
        <taxon>Embryophyta</taxon>
        <taxon>Tracheophyta</taxon>
        <taxon>Spermatophyta</taxon>
        <taxon>Magnoliopsida</taxon>
        <taxon>eudicotyledons</taxon>
        <taxon>Gunneridae</taxon>
        <taxon>Pentapetalae</taxon>
        <taxon>rosids</taxon>
        <taxon>fabids</taxon>
        <taxon>Fabales</taxon>
        <taxon>Fabaceae</taxon>
        <taxon>Papilionoideae</taxon>
        <taxon>50 kb inversion clade</taxon>
        <taxon>NPAAA clade</taxon>
        <taxon>indigoferoid/millettioid clade</taxon>
        <taxon>Phaseoleae</taxon>
        <taxon>Glycine</taxon>
        <taxon>Glycine subgen. Soja</taxon>
    </lineage>
</organism>